<dbReference type="EMBL" id="QUTE01016866">
    <property type="protein sequence ID" value="RHY95371.1"/>
    <property type="molecule type" value="Genomic_DNA"/>
</dbReference>
<name>A0A397EJP5_APHAT</name>
<feature type="compositionally biased region" description="Low complexity" evidence="1">
    <location>
        <begin position="1"/>
        <end position="25"/>
    </location>
</feature>
<accession>A0A397EJP5</accession>
<gene>
    <name evidence="2" type="ORF">DYB31_012667</name>
</gene>
<evidence type="ECO:0000313" key="2">
    <source>
        <dbReference type="EMBL" id="RHY95371.1"/>
    </source>
</evidence>
<evidence type="ECO:0000313" key="3">
    <source>
        <dbReference type="Proteomes" id="UP000266196"/>
    </source>
</evidence>
<dbReference type="AlphaFoldDB" id="A0A397EJP5"/>
<comment type="caution">
    <text evidence="2">The sequence shown here is derived from an EMBL/GenBank/DDBJ whole genome shotgun (WGS) entry which is preliminary data.</text>
</comment>
<proteinExistence type="predicted"/>
<organism evidence="2 3">
    <name type="scientific">Aphanomyces astaci</name>
    <name type="common">Crayfish plague agent</name>
    <dbReference type="NCBI Taxonomy" id="112090"/>
    <lineage>
        <taxon>Eukaryota</taxon>
        <taxon>Sar</taxon>
        <taxon>Stramenopiles</taxon>
        <taxon>Oomycota</taxon>
        <taxon>Saprolegniomycetes</taxon>
        <taxon>Saprolegniales</taxon>
        <taxon>Verrucalvaceae</taxon>
        <taxon>Aphanomyces</taxon>
    </lineage>
</organism>
<feature type="region of interest" description="Disordered" evidence="1">
    <location>
        <begin position="1"/>
        <end position="32"/>
    </location>
</feature>
<feature type="non-terminal residue" evidence="2">
    <location>
        <position position="1"/>
    </location>
</feature>
<dbReference type="Proteomes" id="UP000266196">
    <property type="component" value="Unassembled WGS sequence"/>
</dbReference>
<reference evidence="2 3" key="1">
    <citation type="submission" date="2018-08" db="EMBL/GenBank/DDBJ databases">
        <title>Aphanomyces genome sequencing and annotation.</title>
        <authorList>
            <person name="Minardi D."/>
            <person name="Oidtmann B."/>
            <person name="Van Der Giezen M."/>
            <person name="Studholme D.J."/>
        </authorList>
    </citation>
    <scope>NUCLEOTIDE SEQUENCE [LARGE SCALE GENOMIC DNA]</scope>
    <source>
        <strain evidence="2 3">197901</strain>
    </source>
</reference>
<evidence type="ECO:0000256" key="1">
    <source>
        <dbReference type="SAM" id="MobiDB-lite"/>
    </source>
</evidence>
<protein>
    <submittedName>
        <fullName evidence="2">Uncharacterized protein</fullName>
    </submittedName>
</protein>
<sequence>EVPSAEAAAAEEVAAPVEPHIVPEPSTSTEAIDTPEAAVEAEVVHVDVADETSVEAAVVEEVAAPEPAPIADLDVAAEAPVEADVLPVEVAEVPSAEAATAEVVADVCARW</sequence>